<evidence type="ECO:0000313" key="3">
    <source>
        <dbReference type="WBParaSite" id="EEL_0000259301-mRNA-1"/>
    </source>
</evidence>
<feature type="compositionally biased region" description="Polar residues" evidence="1">
    <location>
        <begin position="32"/>
        <end position="52"/>
    </location>
</feature>
<accession>A0A0R3RM83</accession>
<evidence type="ECO:0000313" key="2">
    <source>
        <dbReference type="Proteomes" id="UP000050640"/>
    </source>
</evidence>
<feature type="region of interest" description="Disordered" evidence="1">
    <location>
        <begin position="71"/>
        <end position="91"/>
    </location>
</feature>
<reference evidence="3" key="1">
    <citation type="submission" date="2017-02" db="UniProtKB">
        <authorList>
            <consortium name="WormBaseParasite"/>
        </authorList>
    </citation>
    <scope>IDENTIFICATION</scope>
</reference>
<dbReference type="WBParaSite" id="EEL_0000259301-mRNA-1">
    <property type="protein sequence ID" value="EEL_0000259301-mRNA-1"/>
    <property type="gene ID" value="EEL_0000259301"/>
</dbReference>
<name>A0A0R3RM83_9BILA</name>
<evidence type="ECO:0000256" key="1">
    <source>
        <dbReference type="SAM" id="MobiDB-lite"/>
    </source>
</evidence>
<organism evidence="2 3">
    <name type="scientific">Elaeophora elaphi</name>
    <dbReference type="NCBI Taxonomy" id="1147741"/>
    <lineage>
        <taxon>Eukaryota</taxon>
        <taxon>Metazoa</taxon>
        <taxon>Ecdysozoa</taxon>
        <taxon>Nematoda</taxon>
        <taxon>Chromadorea</taxon>
        <taxon>Rhabditida</taxon>
        <taxon>Spirurina</taxon>
        <taxon>Spiruromorpha</taxon>
        <taxon>Filarioidea</taxon>
        <taxon>Onchocercidae</taxon>
        <taxon>Elaeophora</taxon>
    </lineage>
</organism>
<sequence>MIKNAAFVMNAPNDPIVFEKANKEKAKREDIPNSTFTTASTTNDSLDGNNVTTGATEMTINYYETDPAMESIPEVEGSDKETDNATQNSLSDFGDLKDVVTTLNLSQAQIAAFVKIIEKIVDEELKRRRDEDETKSKFTRTSEKPKLAAVKFYELDGESEKVA</sequence>
<keyword evidence="2" id="KW-1185">Reference proteome</keyword>
<dbReference type="AlphaFoldDB" id="A0A0R3RM83"/>
<feature type="region of interest" description="Disordered" evidence="1">
    <location>
        <begin position="22"/>
        <end position="52"/>
    </location>
</feature>
<dbReference type="Proteomes" id="UP000050640">
    <property type="component" value="Unplaced"/>
</dbReference>
<proteinExistence type="predicted"/>
<feature type="compositionally biased region" description="Basic and acidic residues" evidence="1">
    <location>
        <begin position="22"/>
        <end position="31"/>
    </location>
</feature>
<protein>
    <submittedName>
        <fullName evidence="3">Ty3-gypsy retrotransposon protein</fullName>
    </submittedName>
</protein>